<evidence type="ECO:0000313" key="6">
    <source>
        <dbReference type="EMBL" id="KWU03232.1"/>
    </source>
</evidence>
<comment type="similarity">
    <text evidence="1">Belongs to the UPF0398 family.</text>
</comment>
<evidence type="ECO:0000313" key="26">
    <source>
        <dbReference type="Proteomes" id="UP000464915"/>
    </source>
</evidence>
<evidence type="ECO:0000313" key="5">
    <source>
        <dbReference type="EMBL" id="KAB1978236.1"/>
    </source>
</evidence>
<reference evidence="16 22" key="4">
    <citation type="submission" date="2017-06" db="EMBL/GenBank/DDBJ databases">
        <authorList>
            <person name="Swanenburg J."/>
            <person name="Kort R."/>
        </authorList>
    </citation>
    <scope>NUCLEOTIDE SEQUENCE [LARGE SCALE GENOMIC DNA]</scope>
    <source>
        <strain evidence="16 22">RL05</strain>
    </source>
</reference>
<reference evidence="15 21" key="6">
    <citation type="submission" date="2019-01" db="EMBL/GenBank/DDBJ databases">
        <title>The genome sequence of Lactobacillus crispatus L49.</title>
        <authorList>
            <person name="Zhong J."/>
            <person name="Zhang J."/>
        </authorList>
    </citation>
    <scope>NUCLEOTIDE SEQUENCE [LARGE SCALE GENOMIC DNA]</scope>
    <source>
        <strain evidence="15 21">L49</strain>
    </source>
</reference>
<dbReference type="EMBL" id="MKXG01000156">
    <property type="protein sequence ID" value="PJZ16479.1"/>
    <property type="molecule type" value="Genomic_DNA"/>
</dbReference>
<evidence type="ECO:0000313" key="9">
    <source>
        <dbReference type="EMBL" id="MES5149106.1"/>
    </source>
</evidence>
<dbReference type="STRING" id="47770.GCA_001567095_01113"/>
<dbReference type="GeneID" id="69823554"/>
<evidence type="ECO:0000313" key="11">
    <source>
        <dbReference type="EMBL" id="PJZ16479.1"/>
    </source>
</evidence>
<dbReference type="Proteomes" id="UP000198437">
    <property type="component" value="Unassembled WGS sequence"/>
</dbReference>
<dbReference type="EMBL" id="VUAV01000009">
    <property type="protein sequence ID" value="KAA8813278.1"/>
    <property type="molecule type" value="Genomic_DNA"/>
</dbReference>
<dbReference type="Proteomes" id="UP001434419">
    <property type="component" value="Unassembled WGS sequence"/>
</dbReference>
<dbReference type="Gene3D" id="3.40.50.450">
    <property type="match status" value="1"/>
</dbReference>
<dbReference type="EMBL" id="NKLP01000116">
    <property type="protein sequence ID" value="TDN31245.1"/>
    <property type="molecule type" value="Genomic_DNA"/>
</dbReference>
<dbReference type="Proteomes" id="UP000464915">
    <property type="component" value="Chromosome"/>
</dbReference>
<dbReference type="Proteomes" id="UP000322051">
    <property type="component" value="Unassembled WGS sequence"/>
</dbReference>
<dbReference type="Proteomes" id="UP000231914">
    <property type="component" value="Unassembled WGS sequence"/>
</dbReference>
<evidence type="ECO:0000313" key="3">
    <source>
        <dbReference type="EMBL" id="KAA8797048.1"/>
    </source>
</evidence>
<protein>
    <recommendedName>
        <fullName evidence="1">UPF0398 protein ABVC42_04075</fullName>
    </recommendedName>
</protein>
<dbReference type="Proteomes" id="UP001194414">
    <property type="component" value="Unassembled WGS sequence"/>
</dbReference>
<reference evidence="23 24" key="7">
    <citation type="submission" date="2019-09" db="EMBL/GenBank/DDBJ databases">
        <title>Comparative analysis of L. crispatus genomes revealed niche specific adaptation to different host and body sites.</title>
        <authorList>
            <person name="Pan M."/>
            <person name="Hidalgo-Cantabrana C."/>
            <person name="Barrangou R."/>
        </authorList>
    </citation>
    <scope>NUCLEOTIDE SEQUENCE [LARGE SCALE GENOMIC DNA]</scope>
    <source>
        <strain evidence="4 24">NCK2488</strain>
        <strain evidence="3 23">NCK973</strain>
    </source>
</reference>
<reference evidence="6 17" key="1">
    <citation type="journal article" date="2016" name="Microbiology (Mosc.)">
        <title>Comparison of Lactobacillus crispatus isolates from Lactobacillus-dominated vaginal microbiomes with isolates from microbiomes containing bacterial vaginosis-associated bacteria.</title>
        <authorList>
            <person name="Abdelmaksoud A.A."/>
            <person name="Koparde V.N."/>
            <person name="Sheth N.U."/>
            <person name="Serrano M.G."/>
            <person name="Glascock A.L."/>
            <person name="Fettweis J.M."/>
            <person name="Strauss Iii J.F."/>
            <person name="Buck G.A."/>
            <person name="Jefferson K.K."/>
        </authorList>
    </citation>
    <scope>NUCLEOTIDE SEQUENCE [LARGE SCALE GENOMIC DNA]</scope>
    <source>
        <strain evidence="6 17">VMC3</strain>
    </source>
</reference>
<dbReference type="RefSeq" id="WP_005719679.1">
    <property type="nucleotide sequence ID" value="NZ_AP025162.1"/>
</dbReference>
<evidence type="ECO:0000313" key="15">
    <source>
        <dbReference type="EMBL" id="RXF57926.1"/>
    </source>
</evidence>
<dbReference type="InterPro" id="IPR010697">
    <property type="entry name" value="YspA"/>
</dbReference>
<evidence type="ECO:0000313" key="22">
    <source>
        <dbReference type="Proteomes" id="UP000295195"/>
    </source>
</evidence>
<keyword evidence="28" id="KW-1185">Reference proteome</keyword>
<reference evidence="8" key="14">
    <citation type="submission" date="2023-05" db="EMBL/GenBank/DDBJ databases">
        <title>Cataloging the Phylogenetic Diversity of Human Bladder Bacteria.</title>
        <authorList>
            <person name="Du J."/>
        </authorList>
    </citation>
    <scope>NUCLEOTIDE SEQUENCE</scope>
    <source>
        <strain evidence="8">UMB9226</strain>
    </source>
</reference>
<evidence type="ECO:0000313" key="17">
    <source>
        <dbReference type="Proteomes" id="UP000067598"/>
    </source>
</evidence>
<dbReference type="SUPFAM" id="SSF102405">
    <property type="entry name" value="MCP/YpsA-like"/>
    <property type="match status" value="1"/>
</dbReference>
<evidence type="ECO:0000313" key="4">
    <source>
        <dbReference type="EMBL" id="KAA8813278.1"/>
    </source>
</evidence>
<dbReference type="Pfam" id="PF06908">
    <property type="entry name" value="YpsA"/>
    <property type="match status" value="1"/>
</dbReference>
<dbReference type="PATRIC" id="fig|47770.28.peg.1128"/>
<dbReference type="Proteomes" id="UP000235119">
    <property type="component" value="Unassembled WGS sequence"/>
</dbReference>
<reference evidence="14 27" key="10">
    <citation type="submission" date="2020-01" db="EMBL/GenBank/DDBJ databases">
        <title>Complete and circular genome sequences of six lactobacillus isolates from horses.</title>
        <authorList>
            <person name="Hassan H.M."/>
        </authorList>
    </citation>
    <scope>NUCLEOTIDE SEQUENCE [LARGE SCALE GENOMIC DNA]</scope>
    <source>
        <strain evidence="14 27">1D</strain>
    </source>
</reference>
<evidence type="ECO:0000256" key="1">
    <source>
        <dbReference type="HAMAP-Rule" id="MF_01575"/>
    </source>
</evidence>
<evidence type="ECO:0000313" key="10">
    <source>
        <dbReference type="EMBL" id="OXC22126.1"/>
    </source>
</evidence>
<proteinExistence type="inferred from homology"/>
<evidence type="ECO:0000313" key="25">
    <source>
        <dbReference type="Proteomes" id="UP000430323"/>
    </source>
</evidence>
<gene>
    <name evidence="9" type="ORF">ABVC42_04075</name>
    <name evidence="6" type="ORF">AEL95_08270</name>
    <name evidence="10" type="ORF">AYP82_01365</name>
    <name evidence="11" type="ORF">BHU41_09825</name>
    <name evidence="16" type="ORF">CEE75_06440</name>
    <name evidence="12" type="ORF">CYJ79_05115</name>
    <name evidence="15" type="ORF">ERD32_04960</name>
    <name evidence="3" type="ORF">F1C02_08055</name>
    <name evidence="4" type="ORF">F1C09_02555</name>
    <name evidence="5" type="ORF">F8251_00615</name>
    <name evidence="13" type="ORF">GSR61_05085</name>
    <name evidence="14" type="ORF">GTO85_05935</name>
    <name evidence="7" type="ORF">HYQ56_1104</name>
    <name evidence="2" type="ORF">K8V23_08520</name>
    <name evidence="8" type="ORF">QP235_04600</name>
</gene>
<sequence>MQRLWVTGYRSYELNVFGDRDPKITVIKYALKNYLTSLLDDGQLDWIITGANLGVEQWTAEVGLELGEKYPVRTSIMIPYEEFANRWNDSNKAKFLNLKEKVDFFASTSNTPYQSPLQLRNYQNFMIQHTDRALMIYDSEHPGKPKYDYNLIQKYQETKEYPLDLIDFYDLQDAAEEYQENHQINHFSE</sequence>
<dbReference type="Proteomes" id="UP000289808">
    <property type="component" value="Unassembled WGS sequence"/>
</dbReference>
<evidence type="ECO:0000313" key="27">
    <source>
        <dbReference type="Proteomes" id="UP000510660"/>
    </source>
</evidence>
<dbReference type="EMBL" id="PKIW01000019">
    <property type="protein sequence ID" value="PLT11420.1"/>
    <property type="molecule type" value="Genomic_DNA"/>
</dbReference>
<dbReference type="Proteomes" id="UP000324504">
    <property type="component" value="Unassembled WGS sequence"/>
</dbReference>
<dbReference type="PANTHER" id="PTHR38440">
    <property type="entry name" value="UPF0398 PROTEIN YPSA"/>
    <property type="match status" value="1"/>
</dbReference>
<evidence type="ECO:0000313" key="19">
    <source>
        <dbReference type="Proteomes" id="UP000231914"/>
    </source>
</evidence>
<dbReference type="PANTHER" id="PTHR38440:SF1">
    <property type="entry name" value="UPF0398 PROTEIN SPR0331"/>
    <property type="match status" value="1"/>
</dbReference>
<reference evidence="12 20" key="5">
    <citation type="submission" date="2017-12" db="EMBL/GenBank/DDBJ databases">
        <title>Phylogenetic diversity of female urinary microbiome.</title>
        <authorList>
            <person name="Thomas-White K."/>
            <person name="Wolfe A.J."/>
        </authorList>
    </citation>
    <scope>NUCLEOTIDE SEQUENCE [LARGE SCALE GENOMIC DNA]</scope>
    <source>
        <strain evidence="12 20">UMB0085</strain>
    </source>
</reference>
<dbReference type="Proteomes" id="UP000430323">
    <property type="component" value="Unassembled WGS sequence"/>
</dbReference>
<dbReference type="EMBL" id="JACCPP010000020">
    <property type="protein sequence ID" value="MBI1708124.1"/>
    <property type="molecule type" value="Genomic_DNA"/>
</dbReference>
<evidence type="ECO:0000313" key="14">
    <source>
        <dbReference type="EMBL" id="QLL73934.1"/>
    </source>
</evidence>
<reference evidence="2" key="13">
    <citation type="submission" date="2021-09" db="EMBL/GenBank/DDBJ databases">
        <authorList>
            <person name="Gilroy R."/>
        </authorList>
    </citation>
    <scope>NUCLEOTIDE SEQUENCE</scope>
    <source>
        <strain evidence="2">CHK194-22301</strain>
    </source>
</reference>
<dbReference type="EMBL" id="LYQW01000032">
    <property type="protein sequence ID" value="OXC22126.1"/>
    <property type="molecule type" value="Genomic_DNA"/>
</dbReference>
<dbReference type="EMBL" id="SCLX01000021">
    <property type="protein sequence ID" value="RXF57926.1"/>
    <property type="molecule type" value="Genomic_DNA"/>
</dbReference>
<evidence type="ECO:0000313" key="24">
    <source>
        <dbReference type="Proteomes" id="UP000324504"/>
    </source>
</evidence>
<name>A0A109DD57_9LACO</name>
<evidence type="ECO:0000313" key="2">
    <source>
        <dbReference type="EMBL" id="HJF10806.1"/>
    </source>
</evidence>
<reference evidence="5 25" key="8">
    <citation type="submission" date="2019-09" db="EMBL/GenBank/DDBJ databases">
        <title>Investigation of probiotic properties of different lactic acid bacteria.</title>
        <authorList>
            <person name="Jaomanjaka F."/>
            <person name="Blanc P."/>
        </authorList>
    </citation>
    <scope>NUCLEOTIDE SEQUENCE [LARGE SCALE GENOMIC DNA]</scope>
    <source>
        <strain evidence="5 25">BIO6272</strain>
    </source>
</reference>
<organism evidence="6 17">
    <name type="scientific">Lactobacillus crispatus</name>
    <dbReference type="NCBI Taxonomy" id="47770"/>
    <lineage>
        <taxon>Bacteria</taxon>
        <taxon>Bacillati</taxon>
        <taxon>Bacillota</taxon>
        <taxon>Bacilli</taxon>
        <taxon>Lactobacillales</taxon>
        <taxon>Lactobacillaceae</taxon>
        <taxon>Lactobacillus</taxon>
    </lineage>
</organism>
<evidence type="ECO:0000313" key="20">
    <source>
        <dbReference type="Proteomes" id="UP000235119"/>
    </source>
</evidence>
<dbReference type="Proteomes" id="UP000067598">
    <property type="component" value="Unassembled WGS sequence"/>
</dbReference>
<dbReference type="EMBL" id="WBOB01000002">
    <property type="protein sequence ID" value="KAB1978236.1"/>
    <property type="molecule type" value="Genomic_DNA"/>
</dbReference>
<evidence type="ECO:0000313" key="13">
    <source>
        <dbReference type="EMBL" id="QHQ67981.1"/>
    </source>
</evidence>
<dbReference type="Proteomes" id="UP000295195">
    <property type="component" value="Unassembled WGS sequence"/>
</dbReference>
<dbReference type="EMBL" id="CP047142">
    <property type="protein sequence ID" value="QHQ67981.1"/>
    <property type="molecule type" value="Genomic_DNA"/>
</dbReference>
<dbReference type="EMBL" id="DYXB01000135">
    <property type="protein sequence ID" value="HJF10806.1"/>
    <property type="molecule type" value="Genomic_DNA"/>
</dbReference>
<evidence type="ECO:0000313" key="28">
    <source>
        <dbReference type="Proteomes" id="UP001434419"/>
    </source>
</evidence>
<dbReference type="EMBL" id="JBETVU010000012">
    <property type="protein sequence ID" value="MES5149106.1"/>
    <property type="molecule type" value="Genomic_DNA"/>
</dbReference>
<dbReference type="EMBL" id="LJGP01000036">
    <property type="protein sequence ID" value="KWU03232.1"/>
    <property type="molecule type" value="Genomic_DNA"/>
</dbReference>
<evidence type="ECO:0000313" key="16">
    <source>
        <dbReference type="EMBL" id="TDN31245.1"/>
    </source>
</evidence>
<dbReference type="NCBIfam" id="NF010181">
    <property type="entry name" value="PRK13660.1"/>
    <property type="match status" value="1"/>
</dbReference>
<dbReference type="OMA" id="LEWVITG"/>
<reference evidence="13 26" key="9">
    <citation type="submission" date="2019-12" db="EMBL/GenBank/DDBJ databases">
        <title>Complete Genome Sequences of Lactobacillus strains, C25 and P38, Isolated from Chicken Cecum.</title>
        <authorList>
            <person name="Hassan H.M."/>
            <person name="Mendoza M."/>
            <person name="Rezvani M."/>
            <person name="Koci M.D."/>
            <person name="Dickey A.N."/>
            <person name="Scholl E.H."/>
        </authorList>
    </citation>
    <scope>NUCLEOTIDE SEQUENCE [LARGE SCALE GENOMIC DNA]</scope>
    <source>
        <strain evidence="13 26">C25</strain>
    </source>
</reference>
<dbReference type="EMBL" id="CP047415">
    <property type="protein sequence ID" value="QLL73934.1"/>
    <property type="molecule type" value="Genomic_DNA"/>
</dbReference>
<dbReference type="Proteomes" id="UP001230300">
    <property type="component" value="Unassembled WGS sequence"/>
</dbReference>
<evidence type="ECO:0000313" key="21">
    <source>
        <dbReference type="Proteomes" id="UP000289808"/>
    </source>
</evidence>
<evidence type="ECO:0000313" key="12">
    <source>
        <dbReference type="EMBL" id="PLT11420.1"/>
    </source>
</evidence>
<evidence type="ECO:0000313" key="8">
    <source>
        <dbReference type="EMBL" id="MDK6502479.1"/>
    </source>
</evidence>
<evidence type="ECO:0000313" key="7">
    <source>
        <dbReference type="EMBL" id="MBI1708124.1"/>
    </source>
</evidence>
<reference evidence="10 18" key="2">
    <citation type="submission" date="2016-05" db="EMBL/GenBank/DDBJ databases">
        <authorList>
            <person name="Johnson T.J."/>
            <person name="Youmans B.P."/>
            <person name="Case K.A."/>
        </authorList>
    </citation>
    <scope>NUCLEOTIDE SEQUENCE [LARGE SCALE GENOMIC DNA]</scope>
    <source>
        <strain evidence="10 18">UMNLC6</strain>
    </source>
</reference>
<dbReference type="Proteomes" id="UP000784793">
    <property type="component" value="Unassembled WGS sequence"/>
</dbReference>
<dbReference type="Proteomes" id="UP000510660">
    <property type="component" value="Chromosome"/>
</dbReference>
<reference evidence="11 19" key="3">
    <citation type="submission" date="2016-10" db="EMBL/GenBank/DDBJ databases">
        <title>WGS of isloates from the oral cavity of healthy individuals.</title>
        <authorList>
            <person name="Sharma S."/>
            <person name="Pal V.K."/>
            <person name="Patil P.B."/>
            <person name="Korpole S."/>
            <person name="Grover V."/>
        </authorList>
    </citation>
    <scope>NUCLEOTIDE SEQUENCE [LARGE SCALE GENOMIC DNA]</scope>
    <source>
        <strain evidence="11 19">DISK12</strain>
    </source>
</reference>
<dbReference type="AlphaFoldDB" id="A0A109DD57"/>
<accession>A0A109DD57</accession>
<reference evidence="7" key="11">
    <citation type="submission" date="2020-07" db="EMBL/GenBank/DDBJ databases">
        <title>Comparative genomics analyses of Lactobacillus crispatus isolated from different ecological niches.</title>
        <authorList>
            <person name="Mancino W."/>
            <person name="Mancabelli L."/>
            <person name="Lugli G.A."/>
            <person name="Milani C."/>
            <person name="Viappiani A."/>
            <person name="Anzalone R."/>
            <person name="Longhi G."/>
            <person name="Ventura M."/>
            <person name="Turroni F."/>
        </authorList>
    </citation>
    <scope>NUCLEOTIDE SEQUENCE</scope>
    <source>
        <strain evidence="7">LB65</strain>
    </source>
</reference>
<reference evidence="9" key="15">
    <citation type="submission" date="2024-06" db="EMBL/GenBank/DDBJ databases">
        <title>Vaginal Lactobacillus fatty acid response mechanisms reveal a metabolite-targeted strategy for bacterial vaginosis treatment.</title>
        <authorList>
            <person name="Zhu M."/>
            <person name="Blainey P.C."/>
            <person name="Bloom S.M."/>
            <person name="Kwon D.S."/>
        </authorList>
    </citation>
    <scope>NUCLEOTIDE SEQUENCE</scope>
    <source>
        <strain evidence="9">194_F1_1</strain>
    </source>
</reference>
<evidence type="ECO:0000313" key="23">
    <source>
        <dbReference type="Proteomes" id="UP000322051"/>
    </source>
</evidence>
<accession>A0A6P1TX60</accession>
<dbReference type="EMBL" id="JASOGN010000013">
    <property type="protein sequence ID" value="MDK6502479.1"/>
    <property type="molecule type" value="Genomic_DNA"/>
</dbReference>
<dbReference type="PIRSF" id="PIRSF021290">
    <property type="entry name" value="DUF1273"/>
    <property type="match status" value="1"/>
</dbReference>
<dbReference type="HAMAP" id="MF_01575">
    <property type="entry name" value="UPF0398"/>
    <property type="match status" value="1"/>
</dbReference>
<reference evidence="2" key="12">
    <citation type="journal article" date="2021" name="PeerJ">
        <title>Extensive microbial diversity within the chicken gut microbiome revealed by metagenomics and culture.</title>
        <authorList>
            <person name="Gilroy R."/>
            <person name="Ravi A."/>
            <person name="Getino M."/>
            <person name="Pursley I."/>
            <person name="Horton D.L."/>
            <person name="Alikhan N.F."/>
            <person name="Baker D."/>
            <person name="Gharbi K."/>
            <person name="Hall N."/>
            <person name="Watson M."/>
            <person name="Adriaenssens E.M."/>
            <person name="Foster-Nyarko E."/>
            <person name="Jarju S."/>
            <person name="Secka A."/>
            <person name="Antonio M."/>
            <person name="Oren A."/>
            <person name="Chaudhuri R.R."/>
            <person name="La Ragione R."/>
            <person name="Hildebrand F."/>
            <person name="Pallen M.J."/>
        </authorList>
    </citation>
    <scope>NUCLEOTIDE SEQUENCE</scope>
    <source>
        <strain evidence="2">CHK194-22301</strain>
    </source>
</reference>
<dbReference type="EMBL" id="VUAO01000021">
    <property type="protein sequence ID" value="KAA8797048.1"/>
    <property type="molecule type" value="Genomic_DNA"/>
</dbReference>
<evidence type="ECO:0000313" key="18">
    <source>
        <dbReference type="Proteomes" id="UP000198437"/>
    </source>
</evidence>